<organism evidence="1">
    <name type="scientific">marine sediment metagenome</name>
    <dbReference type="NCBI Taxonomy" id="412755"/>
    <lineage>
        <taxon>unclassified sequences</taxon>
        <taxon>metagenomes</taxon>
        <taxon>ecological metagenomes</taxon>
    </lineage>
</organism>
<dbReference type="EMBL" id="BARV01011011">
    <property type="protein sequence ID" value="GAI03244.1"/>
    <property type="molecule type" value="Genomic_DNA"/>
</dbReference>
<sequence>MELNKEETRIVESVKKYFTEKVSMGVPCPVCQHRDWKIAPKIFEISEFHSRSAMGGAPRIPVISLMCVNCYNTLFFNAIKLGVVPADKKEGDYK</sequence>
<comment type="caution">
    <text evidence="1">The sequence shown here is derived from an EMBL/GenBank/DDBJ whole genome shotgun (WGS) entry which is preliminary data.</text>
</comment>
<reference evidence="1" key="1">
    <citation type="journal article" date="2014" name="Front. Microbiol.">
        <title>High frequency of phylogenetically diverse reductive dehalogenase-homologous genes in deep subseafloor sedimentary metagenomes.</title>
        <authorList>
            <person name="Kawai M."/>
            <person name="Futagami T."/>
            <person name="Toyoda A."/>
            <person name="Takaki Y."/>
            <person name="Nishi S."/>
            <person name="Hori S."/>
            <person name="Arai W."/>
            <person name="Tsubouchi T."/>
            <person name="Morono Y."/>
            <person name="Uchiyama I."/>
            <person name="Ito T."/>
            <person name="Fujiyama A."/>
            <person name="Inagaki F."/>
            <person name="Takami H."/>
        </authorList>
    </citation>
    <scope>NUCLEOTIDE SEQUENCE</scope>
    <source>
        <strain evidence="1">Expedition CK06-06</strain>
    </source>
</reference>
<gene>
    <name evidence="1" type="ORF">S06H3_21076</name>
</gene>
<evidence type="ECO:0000313" key="1">
    <source>
        <dbReference type="EMBL" id="GAI03244.1"/>
    </source>
</evidence>
<proteinExistence type="predicted"/>
<protein>
    <submittedName>
        <fullName evidence="1">Uncharacterized protein</fullName>
    </submittedName>
</protein>
<accession>X1MA38</accession>
<dbReference type="AlphaFoldDB" id="X1MA38"/>
<name>X1MA38_9ZZZZ</name>